<evidence type="ECO:0000313" key="3">
    <source>
        <dbReference type="EMBL" id="AFL49694.1"/>
    </source>
</evidence>
<feature type="domain" description="Right handed beta helix" evidence="2">
    <location>
        <begin position="110"/>
        <end position="211"/>
    </location>
</feature>
<accession>I3X1D8</accession>
<name>I3X1D8_SINF2</name>
<gene>
    <name evidence="3" type="ORF">USDA257_c11030</name>
</gene>
<evidence type="ECO:0000313" key="4">
    <source>
        <dbReference type="Proteomes" id="UP000006180"/>
    </source>
</evidence>
<dbReference type="HOGENOM" id="CLU_684939_0_0_5"/>
<dbReference type="InterPro" id="IPR006626">
    <property type="entry name" value="PbH1"/>
</dbReference>
<dbReference type="Pfam" id="PF13229">
    <property type="entry name" value="Beta_helix"/>
    <property type="match status" value="1"/>
</dbReference>
<proteinExistence type="predicted"/>
<dbReference type="InterPro" id="IPR012334">
    <property type="entry name" value="Pectin_lyas_fold"/>
</dbReference>
<dbReference type="Gene3D" id="2.160.20.10">
    <property type="entry name" value="Single-stranded right-handed beta-helix, Pectin lyase-like"/>
    <property type="match status" value="1"/>
</dbReference>
<protein>
    <submittedName>
        <fullName evidence="3">Hemolysin-type calcium-binding region</fullName>
    </submittedName>
</protein>
<dbReference type="STRING" id="1185652.USDA257_c11030"/>
<evidence type="ECO:0000256" key="1">
    <source>
        <dbReference type="SAM" id="MobiDB-lite"/>
    </source>
</evidence>
<dbReference type="EMBL" id="CP003563">
    <property type="protein sequence ID" value="AFL49694.1"/>
    <property type="molecule type" value="Genomic_DNA"/>
</dbReference>
<dbReference type="Proteomes" id="UP000006180">
    <property type="component" value="Chromosome"/>
</dbReference>
<dbReference type="SMART" id="SM00710">
    <property type="entry name" value="PbH1"/>
    <property type="match status" value="5"/>
</dbReference>
<dbReference type="KEGG" id="sfd:USDA257_c11030"/>
<sequence length="402" mass="41882">MRSKNYGKEMHWKHSEGLSSSGSTIETASSPSSTVTTEAPTSTTSTPSPTSTVTTEVPTSTVSTSPTSTVTTEAPTSPASTSTASPSTATTQPAPGLTHTTTPIHSEYDGQVIENLDIYVTNGDAVSITHDNVILRNCRIHHVEGDGVSVSGATGVTIENTEVINADPPAGIAPETSADIINIRAENAENLTVQNTTVREGSTGIYLVNSPGADLSHVDGYDFHGPFPRGQFVQFNNSGNSSLSDFYAVNDAANSHPEDIVSVYASPNTTISNGVIDGNNSQTGVGVMFENGSTGGSVQNVDAIHQGNGAFSSYASDVTFDDTRSFDGINEDQGRGLPSSNGLIWNVSSGGVSILNSTYTNPGNPNNIVWDASKAVVADVDEDPTATPMAHIDNQFAWDYAV</sequence>
<dbReference type="InterPro" id="IPR011050">
    <property type="entry name" value="Pectin_lyase_fold/virulence"/>
</dbReference>
<reference evidence="3 4" key="1">
    <citation type="journal article" date="2012" name="J. Bacteriol.">
        <title>Complete genome sequence of the broad-host-range strain Sinorhizobium fredii USDA257.</title>
        <authorList>
            <person name="Schuldes J."/>
            <person name="Rodriguez Orbegoso M."/>
            <person name="Schmeisser C."/>
            <person name="Krishnan H.B."/>
            <person name="Daniel R."/>
            <person name="Streit W.R."/>
        </authorList>
    </citation>
    <scope>NUCLEOTIDE SEQUENCE [LARGE SCALE GENOMIC DNA]</scope>
    <source>
        <strain evidence="3 4">USDA 257</strain>
    </source>
</reference>
<dbReference type="PATRIC" id="fig|1185652.3.peg.1145"/>
<dbReference type="SUPFAM" id="SSF51126">
    <property type="entry name" value="Pectin lyase-like"/>
    <property type="match status" value="1"/>
</dbReference>
<dbReference type="InterPro" id="IPR039448">
    <property type="entry name" value="Beta_helix"/>
</dbReference>
<feature type="region of interest" description="Disordered" evidence="1">
    <location>
        <begin position="1"/>
        <end position="105"/>
    </location>
</feature>
<evidence type="ECO:0000259" key="2">
    <source>
        <dbReference type="Pfam" id="PF13229"/>
    </source>
</evidence>
<dbReference type="AlphaFoldDB" id="I3X1D8"/>
<feature type="compositionally biased region" description="Low complexity" evidence="1">
    <location>
        <begin position="19"/>
        <end position="91"/>
    </location>
</feature>
<organism evidence="3 4">
    <name type="scientific">Sinorhizobium fredii (strain USDA 257)</name>
    <dbReference type="NCBI Taxonomy" id="1185652"/>
    <lineage>
        <taxon>Bacteria</taxon>
        <taxon>Pseudomonadati</taxon>
        <taxon>Pseudomonadota</taxon>
        <taxon>Alphaproteobacteria</taxon>
        <taxon>Hyphomicrobiales</taxon>
        <taxon>Rhizobiaceae</taxon>
        <taxon>Sinorhizobium/Ensifer group</taxon>
        <taxon>Sinorhizobium</taxon>
    </lineage>
</organism>
<feature type="compositionally biased region" description="Basic and acidic residues" evidence="1">
    <location>
        <begin position="1"/>
        <end position="16"/>
    </location>
</feature>
<dbReference type="eggNOG" id="COG2931">
    <property type="taxonomic scope" value="Bacteria"/>
</dbReference>